<dbReference type="AlphaFoldDB" id="A0A398BI18"/>
<keyword evidence="2" id="KW-0472">Membrane</keyword>
<protein>
    <submittedName>
        <fullName evidence="3">DUF2213 domain-containing protein</fullName>
    </submittedName>
</protein>
<keyword evidence="2" id="KW-1133">Transmembrane helix</keyword>
<comment type="caution">
    <text evidence="3">The sequence shown here is derived from an EMBL/GenBank/DDBJ whole genome shotgun (WGS) entry which is preliminary data.</text>
</comment>
<evidence type="ECO:0000313" key="3">
    <source>
        <dbReference type="EMBL" id="RID87063.1"/>
    </source>
</evidence>
<dbReference type="EMBL" id="QWVS01000013">
    <property type="protein sequence ID" value="RID87063.1"/>
    <property type="molecule type" value="Genomic_DNA"/>
</dbReference>
<evidence type="ECO:0000256" key="2">
    <source>
        <dbReference type="SAM" id="Phobius"/>
    </source>
</evidence>
<dbReference type="Proteomes" id="UP000266016">
    <property type="component" value="Unassembled WGS sequence"/>
</dbReference>
<dbReference type="PIRSF" id="PIRSF029215">
    <property type="entry name" value="UCP029215"/>
    <property type="match status" value="1"/>
</dbReference>
<keyword evidence="1" id="KW-0175">Coiled coil</keyword>
<evidence type="ECO:0000313" key="4">
    <source>
        <dbReference type="Proteomes" id="UP000266016"/>
    </source>
</evidence>
<dbReference type="Pfam" id="PF09979">
    <property type="entry name" value="DUF2213"/>
    <property type="match status" value="1"/>
</dbReference>
<dbReference type="InterPro" id="IPR016913">
    <property type="entry name" value="UCP029215"/>
</dbReference>
<feature type="transmembrane region" description="Helical" evidence="2">
    <location>
        <begin position="6"/>
        <end position="31"/>
    </location>
</feature>
<feature type="coiled-coil region" evidence="1">
    <location>
        <begin position="243"/>
        <end position="287"/>
    </location>
</feature>
<organism evidence="3 4">
    <name type="scientific">Peribacillus asahii</name>
    <dbReference type="NCBI Taxonomy" id="228899"/>
    <lineage>
        <taxon>Bacteria</taxon>
        <taxon>Bacillati</taxon>
        <taxon>Bacillota</taxon>
        <taxon>Bacilli</taxon>
        <taxon>Bacillales</taxon>
        <taxon>Bacillaceae</taxon>
        <taxon>Peribacillus</taxon>
    </lineage>
</organism>
<name>A0A398BI18_9BACI</name>
<keyword evidence="2" id="KW-0812">Transmembrane</keyword>
<accession>A0A398BI18</accession>
<sequence>MGSFQVAIIVAGVLGHLFLNESFIEWLFYLLKGGEILKLQRFDRSYIKDYQETTEGYLTFKDVPITRTGVFPYRRSDGATSYEAKLPEEILSDSTVQSAQSKAVTDEHPSELVTTANHKQLAKGLSHTDARVDGDKLLVSFTVTDSELIDKIKAGKREVSIGFLSDIEQREGEYNGQRFDAVQKNIEINHIAVVDHGRAGPEIGIRNDSDAWQIENEGGKGKMPVYKIDGKDYEVDSAVKSFLEAQQAKLDAAELKIKQVDTLQGRVDAQDATIKAKDAEITQLKEKQLSADELDKKVEERVALIATVKPLLGDSFDFTGKTDRELKEAVIQSVNPEFKGDSKSDDYINAFYDATVANVQVNGFSSTGAQSALTVDSAGTQSKEINDMKAQRLNMRK</sequence>
<keyword evidence="4" id="KW-1185">Reference proteome</keyword>
<reference evidence="3 4" key="1">
    <citation type="submission" date="2018-08" db="EMBL/GenBank/DDBJ databases">
        <title>Bacillus jemisoniae sp. nov., Bacillus chryseoplanitiae sp. nov., Bacillus resnikiae sp. nov., and Bacillus frankliniae sp. nov., isolated from Viking spacecraft and associated surfaces.</title>
        <authorList>
            <person name="Seuylemezian A."/>
            <person name="Vaishampayan P."/>
        </authorList>
    </citation>
    <scope>NUCLEOTIDE SEQUENCE [LARGE SCALE GENOMIC DNA]</scope>
    <source>
        <strain evidence="3 4">MA001</strain>
    </source>
</reference>
<proteinExistence type="predicted"/>
<evidence type="ECO:0000256" key="1">
    <source>
        <dbReference type="SAM" id="Coils"/>
    </source>
</evidence>
<gene>
    <name evidence="3" type="ORF">D1953_07025</name>
</gene>